<sequence length="86" mass="10123">MRYKLYKRDGNYELYDMLNDPYEKNNIIKQKPKIAAELKAELASFLESCQGSFEGDEYGQDSFNKLRQQWSDQFGKKNQAKQKGSE</sequence>
<comment type="caution">
    <text evidence="1">The sequence shown here is derived from an EMBL/GenBank/DDBJ whole genome shotgun (WGS) entry which is preliminary data.</text>
</comment>
<dbReference type="Gene3D" id="3.30.1120.10">
    <property type="match status" value="1"/>
</dbReference>
<protein>
    <recommendedName>
        <fullName evidence="3">N-sulphoglucosamine sulphohydrolase C-terminal domain-containing protein</fullName>
    </recommendedName>
</protein>
<name>A0ABS1HNL3_9BACT</name>
<dbReference type="SUPFAM" id="SSF53649">
    <property type="entry name" value="Alkaline phosphatase-like"/>
    <property type="match status" value="1"/>
</dbReference>
<reference evidence="1 2" key="1">
    <citation type="submission" date="2021-01" db="EMBL/GenBank/DDBJ databases">
        <title>Carboxyliciviraga sp.nov., isolated from coastal sediments.</title>
        <authorList>
            <person name="Lu D."/>
            <person name="Zhang T."/>
        </authorList>
    </citation>
    <scope>NUCLEOTIDE SEQUENCE [LARGE SCALE GENOMIC DNA]</scope>
    <source>
        <strain evidence="1 2">N1Y132</strain>
    </source>
</reference>
<accession>A0ABS1HNL3</accession>
<dbReference type="Proteomes" id="UP000605676">
    <property type="component" value="Unassembled WGS sequence"/>
</dbReference>
<evidence type="ECO:0008006" key="3">
    <source>
        <dbReference type="Google" id="ProtNLM"/>
    </source>
</evidence>
<keyword evidence="2" id="KW-1185">Reference proteome</keyword>
<dbReference type="EMBL" id="JAENRR010000058">
    <property type="protein sequence ID" value="MBK3519226.1"/>
    <property type="molecule type" value="Genomic_DNA"/>
</dbReference>
<dbReference type="InterPro" id="IPR017850">
    <property type="entry name" value="Alkaline_phosphatase_core_sf"/>
</dbReference>
<proteinExistence type="predicted"/>
<organism evidence="1 2">
    <name type="scientific">Carboxylicivirga marina</name>
    <dbReference type="NCBI Taxonomy" id="2800988"/>
    <lineage>
        <taxon>Bacteria</taxon>
        <taxon>Pseudomonadati</taxon>
        <taxon>Bacteroidota</taxon>
        <taxon>Bacteroidia</taxon>
        <taxon>Marinilabiliales</taxon>
        <taxon>Marinilabiliaceae</taxon>
        <taxon>Carboxylicivirga</taxon>
    </lineage>
</organism>
<gene>
    <name evidence="1" type="ORF">JIV24_17895</name>
</gene>
<evidence type="ECO:0000313" key="2">
    <source>
        <dbReference type="Proteomes" id="UP000605676"/>
    </source>
</evidence>
<evidence type="ECO:0000313" key="1">
    <source>
        <dbReference type="EMBL" id="MBK3519226.1"/>
    </source>
</evidence>